<accession>M5SEM6</accession>
<evidence type="ECO:0000313" key="2">
    <source>
        <dbReference type="Proteomes" id="UP000011996"/>
    </source>
</evidence>
<proteinExistence type="predicted"/>
<dbReference type="Proteomes" id="UP000011996">
    <property type="component" value="Unassembled WGS sequence"/>
</dbReference>
<sequence length="42" mass="4998">MRFHNWTVLHPRRVIGTDIRLELPETKHETAHWIEPSGTHTP</sequence>
<gene>
    <name evidence="1" type="ORF">RESH_03303</name>
</gene>
<dbReference type="STRING" id="1263868.RESH_03303"/>
<organism evidence="1 2">
    <name type="scientific">Rhodopirellula europaea SH398</name>
    <dbReference type="NCBI Taxonomy" id="1263868"/>
    <lineage>
        <taxon>Bacteria</taxon>
        <taxon>Pseudomonadati</taxon>
        <taxon>Planctomycetota</taxon>
        <taxon>Planctomycetia</taxon>
        <taxon>Pirellulales</taxon>
        <taxon>Pirellulaceae</taxon>
        <taxon>Rhodopirellula</taxon>
    </lineage>
</organism>
<dbReference type="EMBL" id="ANOF01000103">
    <property type="protein sequence ID" value="EMI26142.1"/>
    <property type="molecule type" value="Genomic_DNA"/>
</dbReference>
<name>M5SEM6_9BACT</name>
<reference evidence="1 2" key="1">
    <citation type="journal article" date="2013" name="Mar. Genomics">
        <title>Expression of sulfatases in Rhodopirellula baltica and the diversity of sulfatases in the genus Rhodopirellula.</title>
        <authorList>
            <person name="Wegner C.E."/>
            <person name="Richter-Heitmann T."/>
            <person name="Klindworth A."/>
            <person name="Klockow C."/>
            <person name="Richter M."/>
            <person name="Achstetter T."/>
            <person name="Glockner F.O."/>
            <person name="Harder J."/>
        </authorList>
    </citation>
    <scope>NUCLEOTIDE SEQUENCE [LARGE SCALE GENOMIC DNA]</scope>
    <source>
        <strain evidence="1 2">SH398</strain>
    </source>
</reference>
<evidence type="ECO:0000313" key="1">
    <source>
        <dbReference type="EMBL" id="EMI26142.1"/>
    </source>
</evidence>
<dbReference type="AlphaFoldDB" id="M5SEM6"/>
<protein>
    <submittedName>
        <fullName evidence="1">Uncharacterized protein</fullName>
    </submittedName>
</protein>
<comment type="caution">
    <text evidence="1">The sequence shown here is derived from an EMBL/GenBank/DDBJ whole genome shotgun (WGS) entry which is preliminary data.</text>
</comment>